<reference evidence="4" key="2">
    <citation type="submission" date="2020-12" db="UniProtKB">
        <authorList>
            <consortium name="WormBaseParasite"/>
        </authorList>
    </citation>
    <scope>IDENTIFICATION</scope>
</reference>
<keyword evidence="2" id="KW-0328">Glycosyltransferase</keyword>
<keyword evidence="2" id="KW-0808">Transferase</keyword>
<evidence type="ECO:0000256" key="1">
    <source>
        <dbReference type="SAM" id="SignalP"/>
    </source>
</evidence>
<dbReference type="OrthoDB" id="9974378at2759"/>
<organism evidence="2">
    <name type="scientific">Strongyloides ratti</name>
    <name type="common">Parasitic roundworm</name>
    <dbReference type="NCBI Taxonomy" id="34506"/>
    <lineage>
        <taxon>Eukaryota</taxon>
        <taxon>Metazoa</taxon>
        <taxon>Ecdysozoa</taxon>
        <taxon>Nematoda</taxon>
        <taxon>Chromadorea</taxon>
        <taxon>Rhabditida</taxon>
        <taxon>Tylenchina</taxon>
        <taxon>Panagrolaimomorpha</taxon>
        <taxon>Strongyloidoidea</taxon>
        <taxon>Strongyloididae</taxon>
        <taxon>Strongyloides</taxon>
    </lineage>
</organism>
<accession>A0A090LQ58</accession>
<dbReference type="CTD" id="36382667"/>
<dbReference type="EMBL" id="LN609529">
    <property type="protein sequence ID" value="CEF70294.1"/>
    <property type="molecule type" value="Genomic_DNA"/>
</dbReference>
<dbReference type="WBParaSite" id="SRAE_2000492700.1">
    <property type="protein sequence ID" value="SRAE_2000492700.1"/>
    <property type="gene ID" value="WBGene00265174"/>
</dbReference>
<dbReference type="GeneID" id="36382667"/>
<dbReference type="GO" id="GO:0016757">
    <property type="term" value="F:glycosyltransferase activity"/>
    <property type="evidence" value="ECO:0007669"/>
    <property type="project" value="UniProtKB-KW"/>
</dbReference>
<evidence type="ECO:0000313" key="3">
    <source>
        <dbReference type="Proteomes" id="UP000035682"/>
    </source>
</evidence>
<proteinExistence type="predicted"/>
<evidence type="ECO:0000313" key="2">
    <source>
        <dbReference type="EMBL" id="CEF70294.1"/>
    </source>
</evidence>
<dbReference type="Pfam" id="PF13896">
    <property type="entry name" value="Glyco_transf_49"/>
    <property type="match status" value="1"/>
</dbReference>
<dbReference type="PANTHER" id="PTHR47411">
    <property type="entry name" value="B3GNT1, BETA-1,3-N-ACETYLGUCOSAMINYLTRANSFERASE 1, HOMOLOG"/>
    <property type="match status" value="1"/>
</dbReference>
<gene>
    <name evidence="2 4 5" type="ORF">SRAE_2000492700</name>
</gene>
<dbReference type="OMA" id="NISHWFN"/>
<protein>
    <submittedName>
        <fullName evidence="2 4">N-acetyllactosaminide beta-1,3-N-acetylglucosaminyltransferase</fullName>
    </submittedName>
</protein>
<dbReference type="STRING" id="34506.A0A090LQ58"/>
<dbReference type="PANTHER" id="PTHR47411:SF3">
    <property type="entry name" value="I-BETA-1,3-N-ACETYLGLUCOSAMINYLTRANSFERASE"/>
    <property type="match status" value="1"/>
</dbReference>
<dbReference type="AlphaFoldDB" id="A0A090LQ58"/>
<evidence type="ECO:0000313" key="5">
    <source>
        <dbReference type="WormBase" id="SRAE_2000492700"/>
    </source>
</evidence>
<reference evidence="2 3" key="1">
    <citation type="submission" date="2014-09" db="EMBL/GenBank/DDBJ databases">
        <authorList>
            <person name="Martin A.A."/>
        </authorList>
    </citation>
    <scope>NUCLEOTIDE SEQUENCE</scope>
    <source>
        <strain evidence="3">ED321</strain>
        <strain evidence="2">ED321 Heterogonic</strain>
    </source>
</reference>
<keyword evidence="3" id="KW-1185">Reference proteome</keyword>
<name>A0A090LQ58_STRRB</name>
<feature type="chain" id="PRO_5015031026" evidence="1">
    <location>
        <begin position="20"/>
        <end position="400"/>
    </location>
</feature>
<evidence type="ECO:0000313" key="4">
    <source>
        <dbReference type="WBParaSite" id="SRAE_2000492700.1"/>
    </source>
</evidence>
<dbReference type="RefSeq" id="XP_024509493.1">
    <property type="nucleotide sequence ID" value="XM_024643869.1"/>
</dbReference>
<feature type="signal peptide" evidence="1">
    <location>
        <begin position="1"/>
        <end position="19"/>
    </location>
</feature>
<keyword evidence="1" id="KW-0732">Signal</keyword>
<dbReference type="WormBase" id="SRAE_2000492700">
    <property type="protein sequence ID" value="SRP01350"/>
    <property type="gene ID" value="WBGene00265174"/>
</dbReference>
<sequence length="400" mass="47941">MYFIFLIHIIFCLIYNSKMTYVKVRVSESTIHNDQYCVSYYYWKDSMNLPPGNPRITLVLHATIKYLHYLADQLTMWDGPISVAFFVPTPEISECIFHKHKYCAIYNTTNILYFQLFSLFQHIYDTTKVSLHLFFEKKDHKNCPHIIFKGIKKPSGNIFKKYKTMLSIVGDYNKFFDIYPINTARNIARLGKRTILFLSGDIENYPSLNYEKKVSKLAVQESLLKNNRKLVLVHRRFEINESFTIPRTKDKLKELYDNKKAFVFHWFFYSFGHQIPKLKKWFLTEENFDEVNIGWTTFYKFRSWEPQFVGNDLVPFHIESFPYRIRSNTHLGILMCHQDFEFGIMDDVFTIHLGIKKNLSEEEKKSKNKSYSSYSKIRKQFKRYLNATYPNMTQKCFEFM</sequence>
<dbReference type="Proteomes" id="UP000035682">
    <property type="component" value="Unplaced"/>
</dbReference>